<dbReference type="Proteomes" id="UP001211420">
    <property type="component" value="Unassembled WGS sequence"/>
</dbReference>
<evidence type="ECO:0000259" key="1">
    <source>
        <dbReference type="Pfam" id="PF15919"/>
    </source>
</evidence>
<dbReference type="InterPro" id="IPR035069">
    <property type="entry name" value="TTHA1013/TTHA0281-like"/>
</dbReference>
<gene>
    <name evidence="2" type="ORF">L2772_06565</name>
</gene>
<proteinExistence type="predicted"/>
<dbReference type="RefSeq" id="WP_048587910.1">
    <property type="nucleotide sequence ID" value="NZ_JAKHFJ010000007.1"/>
</dbReference>
<dbReference type="Pfam" id="PF15919">
    <property type="entry name" value="HicB_lk_antitox"/>
    <property type="match status" value="1"/>
</dbReference>
<reference evidence="2 3" key="1">
    <citation type="submission" date="2022-01" db="EMBL/GenBank/DDBJ databases">
        <title>VMRC isolate genome collection.</title>
        <authorList>
            <person name="France M."/>
            <person name="Rutt L."/>
            <person name="Humphrys M."/>
            <person name="Ravel J."/>
        </authorList>
    </citation>
    <scope>NUCLEOTIDE SEQUENCE [LARGE SCALE GENOMIC DNA]</scope>
    <source>
        <strain evidence="2 3">C0172B4</strain>
    </source>
</reference>
<feature type="domain" description="HicB-like antitoxin of toxin-antitoxin system" evidence="1">
    <location>
        <begin position="3"/>
        <end position="105"/>
    </location>
</feature>
<evidence type="ECO:0000313" key="2">
    <source>
        <dbReference type="EMBL" id="MCZ3622535.1"/>
    </source>
</evidence>
<evidence type="ECO:0000313" key="3">
    <source>
        <dbReference type="Proteomes" id="UP001211420"/>
    </source>
</evidence>
<dbReference type="EMBL" id="JAKHPW010000008">
    <property type="protein sequence ID" value="MCZ3622535.1"/>
    <property type="molecule type" value="Genomic_DNA"/>
</dbReference>
<sequence length="131" mass="14764">MIYFAIFHKNEDNQFEVSFPDLAPAAATFGDTLEEAITSAHDSLTGYLLTAEDFNESVPSPTDNPSSFKIKEPDFLMPIQVNLELERAKEQNKLIKKTLTIPEYLNIQAKEAGINFSQLLTEALEKKLKIQ</sequence>
<accession>A0ABT4K340</accession>
<dbReference type="SUPFAM" id="SSF143100">
    <property type="entry name" value="TTHA1013/TTHA0281-like"/>
    <property type="match status" value="1"/>
</dbReference>
<dbReference type="InterPro" id="IPR031807">
    <property type="entry name" value="HicB-like"/>
</dbReference>
<organism evidence="2 3">
    <name type="scientific">Lactobacillus mulieris</name>
    <dbReference type="NCBI Taxonomy" id="2508708"/>
    <lineage>
        <taxon>Bacteria</taxon>
        <taxon>Bacillati</taxon>
        <taxon>Bacillota</taxon>
        <taxon>Bacilli</taxon>
        <taxon>Lactobacillales</taxon>
        <taxon>Lactobacillaceae</taxon>
        <taxon>Lactobacillus</taxon>
    </lineage>
</organism>
<dbReference type="Gene3D" id="3.30.160.250">
    <property type="match status" value="1"/>
</dbReference>
<keyword evidence="3" id="KW-1185">Reference proteome</keyword>
<comment type="caution">
    <text evidence="2">The sequence shown here is derived from an EMBL/GenBank/DDBJ whole genome shotgun (WGS) entry which is preliminary data.</text>
</comment>
<protein>
    <submittedName>
        <fullName evidence="2">Type II toxin-antitoxin system HicB family antitoxin</fullName>
    </submittedName>
</protein>
<name>A0ABT4K340_9LACO</name>